<dbReference type="Gene3D" id="3.40.50.620">
    <property type="entry name" value="HUPs"/>
    <property type="match status" value="1"/>
</dbReference>
<feature type="binding site" evidence="9">
    <location>
        <position position="18"/>
    </location>
    <ligand>
        <name>ATP</name>
        <dbReference type="ChEBI" id="CHEBI:30616"/>
    </ligand>
</feature>
<feature type="binding site" evidence="9">
    <location>
        <position position="75"/>
    </location>
    <ligand>
        <name>substrate</name>
    </ligand>
</feature>
<evidence type="ECO:0000256" key="3">
    <source>
        <dbReference type="ARBA" id="ARBA00022695"/>
    </source>
</evidence>
<dbReference type="PRINTS" id="PR01020">
    <property type="entry name" value="LPSBIOSNTHSS"/>
</dbReference>
<feature type="binding site" evidence="9">
    <location>
        <begin position="10"/>
        <end position="11"/>
    </location>
    <ligand>
        <name>ATP</name>
        <dbReference type="ChEBI" id="CHEBI:30616"/>
    </ligand>
</feature>
<dbReference type="GO" id="GO:0015937">
    <property type="term" value="P:coenzyme A biosynthetic process"/>
    <property type="evidence" value="ECO:0007669"/>
    <property type="project" value="UniProtKB-UniRule"/>
</dbReference>
<dbReference type="GO" id="GO:0005524">
    <property type="term" value="F:ATP binding"/>
    <property type="evidence" value="ECO:0007669"/>
    <property type="project" value="UniProtKB-KW"/>
</dbReference>
<dbReference type="InterPro" id="IPR014729">
    <property type="entry name" value="Rossmann-like_a/b/a_fold"/>
</dbReference>
<accession>A0A090IXV6</accession>
<evidence type="ECO:0000256" key="1">
    <source>
        <dbReference type="ARBA" id="ARBA00022490"/>
    </source>
</evidence>
<dbReference type="Proteomes" id="UP000032076">
    <property type="component" value="Unassembled WGS sequence"/>
</dbReference>
<feature type="domain" description="Cytidyltransferase-like" evidence="10">
    <location>
        <begin position="6"/>
        <end position="135"/>
    </location>
</feature>
<comment type="cofactor">
    <cofactor evidence="9">
        <name>Mg(2+)</name>
        <dbReference type="ChEBI" id="CHEBI:18420"/>
    </cofactor>
</comment>
<comment type="similarity">
    <text evidence="9">Belongs to the bacterial CoaD family.</text>
</comment>
<sequence>MERIAVCPGSFDPITNGHIDIITRGSFIFDKMYVCVLNNSEKTSTLFTIDERLELIRESTKDIPNIIVDSFNGLLIDYARSVNAKVILRGLRAVTDFEYEMRITSMNRKLDRDIDTFFIMTDNSYSFLSSSIVKEVAKYGGDVSDLVPPVVNKALKHKFSKK</sequence>
<comment type="subcellular location">
    <subcellularLocation>
        <location evidence="9">Cytoplasm</location>
    </subcellularLocation>
</comment>
<evidence type="ECO:0000313" key="11">
    <source>
        <dbReference type="EMBL" id="CEE01288.1"/>
    </source>
</evidence>
<dbReference type="RefSeq" id="WP_034769578.1">
    <property type="nucleotide sequence ID" value="NZ_CCRF01000045.1"/>
</dbReference>
<evidence type="ECO:0000256" key="9">
    <source>
        <dbReference type="HAMAP-Rule" id="MF_00151"/>
    </source>
</evidence>
<evidence type="ECO:0000256" key="6">
    <source>
        <dbReference type="ARBA" id="ARBA00022842"/>
    </source>
</evidence>
<dbReference type="GO" id="GO:0004595">
    <property type="term" value="F:pantetheine-phosphate adenylyltransferase activity"/>
    <property type="evidence" value="ECO:0007669"/>
    <property type="project" value="UniProtKB-UniRule"/>
</dbReference>
<dbReference type="PANTHER" id="PTHR21342">
    <property type="entry name" value="PHOSPHOPANTETHEINE ADENYLYLTRANSFERASE"/>
    <property type="match status" value="1"/>
</dbReference>
<evidence type="ECO:0000259" key="10">
    <source>
        <dbReference type="Pfam" id="PF01467"/>
    </source>
</evidence>
<dbReference type="HAMAP" id="MF_00151">
    <property type="entry name" value="PPAT_bact"/>
    <property type="match status" value="1"/>
</dbReference>
<feature type="binding site" evidence="9">
    <location>
        <position position="10"/>
    </location>
    <ligand>
        <name>substrate</name>
    </ligand>
</feature>
<dbReference type="Pfam" id="PF01467">
    <property type="entry name" value="CTP_transf_like"/>
    <property type="match status" value="1"/>
</dbReference>
<dbReference type="PANTHER" id="PTHR21342:SF1">
    <property type="entry name" value="PHOSPHOPANTETHEINE ADENYLYLTRANSFERASE"/>
    <property type="match status" value="1"/>
</dbReference>
<dbReference type="NCBIfam" id="TIGR00125">
    <property type="entry name" value="cyt_tran_rel"/>
    <property type="match status" value="1"/>
</dbReference>
<dbReference type="KEGG" id="bthv:CQJ30_07715"/>
<dbReference type="SUPFAM" id="SSF52374">
    <property type="entry name" value="Nucleotidylyl transferase"/>
    <property type="match status" value="1"/>
</dbReference>
<evidence type="ECO:0000256" key="8">
    <source>
        <dbReference type="ARBA" id="ARBA00029346"/>
    </source>
</evidence>
<dbReference type="GO" id="GO:0005737">
    <property type="term" value="C:cytoplasm"/>
    <property type="evidence" value="ECO:0007669"/>
    <property type="project" value="UniProtKB-SubCell"/>
</dbReference>
<comment type="subunit">
    <text evidence="9">Homohexamer.</text>
</comment>
<feature type="binding site" evidence="9">
    <location>
        <begin position="125"/>
        <end position="131"/>
    </location>
    <ligand>
        <name>ATP</name>
        <dbReference type="ChEBI" id="CHEBI:30616"/>
    </ligand>
</feature>
<reference evidence="11 14" key="1">
    <citation type="submission" date="2014-07" db="EMBL/GenBank/DDBJ databases">
        <authorList>
            <person name="Wibberg Daniel"/>
        </authorList>
    </citation>
    <scope>NUCLEOTIDE SEQUENCE [LARGE SCALE GENOMIC DNA]</scope>
</reference>
<keyword evidence="5 9" id="KW-0067">ATP-binding</keyword>
<reference evidence="12 13" key="2">
    <citation type="submission" date="2015-01" db="EMBL/GenBank/DDBJ databases">
        <title>Draft Genome Sequences of Four Bacillus thermoamylovorans Strains, Isolated From Food Products.</title>
        <authorList>
            <person name="Krawcyk A.O."/>
            <person name="Berendsen E.M."/>
            <person name="Eijlander R.T."/>
            <person name="de Jong A."/>
            <person name="Wells-Bennik M."/>
            <person name="Kuipers O.P."/>
        </authorList>
    </citation>
    <scope>NUCLEOTIDE SEQUENCE [LARGE SCALE GENOMIC DNA]</scope>
    <source>
        <strain evidence="12 13">B4167</strain>
    </source>
</reference>
<dbReference type="CDD" id="cd02163">
    <property type="entry name" value="PPAT"/>
    <property type="match status" value="1"/>
</dbReference>
<dbReference type="OrthoDB" id="9806661at2"/>
<dbReference type="UniPathway" id="UPA00241">
    <property type="reaction ID" value="UER00355"/>
</dbReference>
<evidence type="ECO:0000256" key="5">
    <source>
        <dbReference type="ARBA" id="ARBA00022840"/>
    </source>
</evidence>
<dbReference type="InterPro" id="IPR004821">
    <property type="entry name" value="Cyt_trans-like"/>
</dbReference>
<comment type="catalytic activity">
    <reaction evidence="8 9">
        <text>(R)-4'-phosphopantetheine + ATP + H(+) = 3'-dephospho-CoA + diphosphate</text>
        <dbReference type="Rhea" id="RHEA:19801"/>
        <dbReference type="ChEBI" id="CHEBI:15378"/>
        <dbReference type="ChEBI" id="CHEBI:30616"/>
        <dbReference type="ChEBI" id="CHEBI:33019"/>
        <dbReference type="ChEBI" id="CHEBI:57328"/>
        <dbReference type="ChEBI" id="CHEBI:61723"/>
        <dbReference type="EC" id="2.7.7.3"/>
    </reaction>
</comment>
<feature type="site" description="Transition state stabilizer" evidence="9">
    <location>
        <position position="18"/>
    </location>
</feature>
<organism evidence="11 14">
    <name type="scientific">Caldibacillus thermoamylovorans</name>
    <dbReference type="NCBI Taxonomy" id="35841"/>
    <lineage>
        <taxon>Bacteria</taxon>
        <taxon>Bacillati</taxon>
        <taxon>Bacillota</taxon>
        <taxon>Bacilli</taxon>
        <taxon>Bacillales</taxon>
        <taxon>Bacillaceae</taxon>
        <taxon>Caldibacillus</taxon>
    </lineage>
</organism>
<evidence type="ECO:0000313" key="14">
    <source>
        <dbReference type="Proteomes" id="UP000040576"/>
    </source>
</evidence>
<keyword evidence="1 9" id="KW-0963">Cytoplasm</keyword>
<comment type="pathway">
    <text evidence="9">Cofactor biosynthesis; coenzyme A biosynthesis; CoA from (R)-pantothenate: step 4/5.</text>
</comment>
<keyword evidence="3 9" id="KW-0548">Nucleotidyltransferase</keyword>
<comment type="function">
    <text evidence="9">Reversibly transfers an adenylyl group from ATP to 4'-phosphopantetheine, yielding dephospho-CoA (dPCoA) and pyrophosphate.</text>
</comment>
<keyword evidence="7 9" id="KW-0173">Coenzyme A biosynthesis</keyword>
<dbReference type="PATRIC" id="fig|35841.7.peg.3666"/>
<protein>
    <recommendedName>
        <fullName evidence="9">Phosphopantetheine adenylyltransferase</fullName>
        <ecNumber evidence="9">2.7.7.3</ecNumber>
    </recommendedName>
    <alternativeName>
        <fullName evidence="9">Dephospho-CoA pyrophosphorylase</fullName>
    </alternativeName>
    <alternativeName>
        <fullName evidence="9">Pantetheine-phosphate adenylyltransferase</fullName>
        <shortName evidence="9">PPAT</shortName>
    </alternativeName>
</protein>
<feature type="binding site" evidence="9">
    <location>
        <position position="42"/>
    </location>
    <ligand>
        <name>substrate</name>
    </ligand>
</feature>
<dbReference type="GeneID" id="92960625"/>
<keyword evidence="14" id="KW-1185">Reference proteome</keyword>
<dbReference type="EMBL" id="CCRF01000045">
    <property type="protein sequence ID" value="CEE01288.1"/>
    <property type="molecule type" value="Genomic_DNA"/>
</dbReference>
<evidence type="ECO:0000313" key="13">
    <source>
        <dbReference type="Proteomes" id="UP000032076"/>
    </source>
</evidence>
<proteinExistence type="inferred from homology"/>
<gene>
    <name evidence="9 11" type="primary">coaD</name>
    <name evidence="12" type="ORF">B4167_1526</name>
    <name evidence="11" type="ORF">BT1A1_1459</name>
</gene>
<dbReference type="FunFam" id="3.40.50.620:FF:000012">
    <property type="entry name" value="Phosphopantetheine adenylyltransferase"/>
    <property type="match status" value="1"/>
</dbReference>
<keyword evidence="2 9" id="KW-0808">Transferase</keyword>
<dbReference type="EMBL" id="JXLU01000009">
    <property type="protein sequence ID" value="KIO74241.1"/>
    <property type="molecule type" value="Genomic_DNA"/>
</dbReference>
<keyword evidence="6 9" id="KW-0460">Magnesium</keyword>
<evidence type="ECO:0000256" key="7">
    <source>
        <dbReference type="ARBA" id="ARBA00022993"/>
    </source>
</evidence>
<evidence type="ECO:0000256" key="2">
    <source>
        <dbReference type="ARBA" id="ARBA00022679"/>
    </source>
</evidence>
<name>A0A090IXV6_9BACI</name>
<dbReference type="NCBIfam" id="TIGR01510">
    <property type="entry name" value="coaD_prev_kdtB"/>
    <property type="match status" value="1"/>
</dbReference>
<feature type="binding site" evidence="9">
    <location>
        <position position="89"/>
    </location>
    <ligand>
        <name>substrate</name>
    </ligand>
</feature>
<dbReference type="InterPro" id="IPR001980">
    <property type="entry name" value="PPAT"/>
</dbReference>
<dbReference type="Proteomes" id="UP000040576">
    <property type="component" value="Unassembled WGS sequence"/>
</dbReference>
<dbReference type="EC" id="2.7.7.3" evidence="9"/>
<evidence type="ECO:0000313" key="12">
    <source>
        <dbReference type="EMBL" id="KIO74241.1"/>
    </source>
</evidence>
<dbReference type="AlphaFoldDB" id="A0A090IXV6"/>
<feature type="binding site" evidence="9">
    <location>
        <position position="100"/>
    </location>
    <ligand>
        <name>ATP</name>
        <dbReference type="ChEBI" id="CHEBI:30616"/>
    </ligand>
</feature>
<keyword evidence="4 9" id="KW-0547">Nucleotide-binding</keyword>
<evidence type="ECO:0000256" key="4">
    <source>
        <dbReference type="ARBA" id="ARBA00022741"/>
    </source>
</evidence>
<feature type="binding site" evidence="9">
    <location>
        <begin position="90"/>
        <end position="92"/>
    </location>
    <ligand>
        <name>ATP</name>
        <dbReference type="ChEBI" id="CHEBI:30616"/>
    </ligand>
</feature>